<name>A0A8S1PNY2_9CILI</name>
<gene>
    <name evidence="1" type="ORF">PSON_ATCC_30995.1.T0830180</name>
</gene>
<dbReference type="Proteomes" id="UP000692954">
    <property type="component" value="Unassembled WGS sequence"/>
</dbReference>
<accession>A0A8S1PNY2</accession>
<organism evidence="1 2">
    <name type="scientific">Paramecium sonneborni</name>
    <dbReference type="NCBI Taxonomy" id="65129"/>
    <lineage>
        <taxon>Eukaryota</taxon>
        <taxon>Sar</taxon>
        <taxon>Alveolata</taxon>
        <taxon>Ciliophora</taxon>
        <taxon>Intramacronucleata</taxon>
        <taxon>Oligohymenophorea</taxon>
        <taxon>Peniculida</taxon>
        <taxon>Parameciidae</taxon>
        <taxon>Paramecium</taxon>
    </lineage>
</organism>
<reference evidence="1" key="1">
    <citation type="submission" date="2021-01" db="EMBL/GenBank/DDBJ databases">
        <authorList>
            <consortium name="Genoscope - CEA"/>
            <person name="William W."/>
        </authorList>
    </citation>
    <scope>NUCLEOTIDE SEQUENCE</scope>
</reference>
<dbReference type="OrthoDB" id="301431at2759"/>
<evidence type="ECO:0000313" key="2">
    <source>
        <dbReference type="Proteomes" id="UP000692954"/>
    </source>
</evidence>
<evidence type="ECO:0000313" key="1">
    <source>
        <dbReference type="EMBL" id="CAD8105087.1"/>
    </source>
</evidence>
<protein>
    <submittedName>
        <fullName evidence="1">Uncharacterized protein</fullName>
    </submittedName>
</protein>
<keyword evidence="2" id="KW-1185">Reference proteome</keyword>
<dbReference type="EMBL" id="CAJJDN010000083">
    <property type="protein sequence ID" value="CAD8105087.1"/>
    <property type="molecule type" value="Genomic_DNA"/>
</dbReference>
<dbReference type="AlphaFoldDB" id="A0A8S1PNY2"/>
<comment type="caution">
    <text evidence="1">The sequence shown here is derived from an EMBL/GenBank/DDBJ whole genome shotgun (WGS) entry which is preliminary data.</text>
</comment>
<sequence length="259" mass="31340">MKSNRPQRAVTTVETVYDKSAFIHRNPKTMLRELLYEQNVQLKKAKNKKCIRFHQIPMSYRYSLDIPDLDEYFGMKDQIQIENCVKDCKKKVNTCRNRLEHLKFKIDDQYTQEIEDKCINELQQIQQTKNNNPKQDRKDDIYYQRRIHSTISQNYEKKTNQVNKFNQTLYFLMNNRDRSLEEKSEKLNRTIIGQKFLDDTQNELKKSLNYSIKQSIEQKTKFLSLLQTLQKKKESIDNLQRKRLQNLRNQIQQGQYVEI</sequence>
<proteinExistence type="predicted"/>